<reference evidence="1" key="2">
    <citation type="submission" date="2020-09" db="EMBL/GenBank/DDBJ databases">
        <authorList>
            <person name="Sun Q."/>
            <person name="Zhou Y."/>
        </authorList>
    </citation>
    <scope>NUCLEOTIDE SEQUENCE</scope>
    <source>
        <strain evidence="1">CGMCC 1.15290</strain>
    </source>
</reference>
<proteinExistence type="predicted"/>
<evidence type="ECO:0000313" key="1">
    <source>
        <dbReference type="EMBL" id="GGH59781.1"/>
    </source>
</evidence>
<name>A0A917INR2_9BACT</name>
<evidence type="ECO:0000313" key="2">
    <source>
        <dbReference type="Proteomes" id="UP000627292"/>
    </source>
</evidence>
<reference evidence="1" key="1">
    <citation type="journal article" date="2014" name="Int. J. Syst. Evol. Microbiol.">
        <title>Complete genome sequence of Corynebacterium casei LMG S-19264T (=DSM 44701T), isolated from a smear-ripened cheese.</title>
        <authorList>
            <consortium name="US DOE Joint Genome Institute (JGI-PGF)"/>
            <person name="Walter F."/>
            <person name="Albersmeier A."/>
            <person name="Kalinowski J."/>
            <person name="Ruckert C."/>
        </authorList>
    </citation>
    <scope>NUCLEOTIDE SEQUENCE</scope>
    <source>
        <strain evidence="1">CGMCC 1.15290</strain>
    </source>
</reference>
<organism evidence="1 2">
    <name type="scientific">Filimonas zeae</name>
    <dbReference type="NCBI Taxonomy" id="1737353"/>
    <lineage>
        <taxon>Bacteria</taxon>
        <taxon>Pseudomonadati</taxon>
        <taxon>Bacteroidota</taxon>
        <taxon>Chitinophagia</taxon>
        <taxon>Chitinophagales</taxon>
        <taxon>Chitinophagaceae</taxon>
        <taxon>Filimonas</taxon>
    </lineage>
</organism>
<comment type="caution">
    <text evidence="1">The sequence shown here is derived from an EMBL/GenBank/DDBJ whole genome shotgun (WGS) entry which is preliminary data.</text>
</comment>
<dbReference type="EMBL" id="BMIB01000001">
    <property type="protein sequence ID" value="GGH59781.1"/>
    <property type="molecule type" value="Genomic_DNA"/>
</dbReference>
<protein>
    <submittedName>
        <fullName evidence="1">Uncharacterized protein</fullName>
    </submittedName>
</protein>
<dbReference type="RefSeq" id="WP_188950582.1">
    <property type="nucleotide sequence ID" value="NZ_BMIB01000001.1"/>
</dbReference>
<dbReference type="Proteomes" id="UP000627292">
    <property type="component" value="Unassembled WGS sequence"/>
</dbReference>
<sequence>MKHLSAIAAIALFITACGNKYPKPDCPPAKVTTPTQKSSTEPRLFASGTYVATYETPIAFDTDTMRVEKIMNTATMYTITRKTAYQQILAGITQLPDVYTQQWTGSYDAATKTMYVLATGYRIRYNTAGALDFDGAAYTKVE</sequence>
<dbReference type="AlphaFoldDB" id="A0A917INR2"/>
<gene>
    <name evidence="1" type="ORF">GCM10011379_06940</name>
</gene>
<dbReference type="PROSITE" id="PS51257">
    <property type="entry name" value="PROKAR_LIPOPROTEIN"/>
    <property type="match status" value="1"/>
</dbReference>
<accession>A0A917INR2</accession>
<keyword evidence="2" id="KW-1185">Reference proteome</keyword>